<dbReference type="RefSeq" id="WP_136335402.1">
    <property type="nucleotide sequence ID" value="NZ_QXMP01000002.1"/>
</dbReference>
<proteinExistence type="predicted"/>
<protein>
    <recommendedName>
        <fullName evidence="1">DUF5723 domain-containing protein</fullName>
    </recommendedName>
</protein>
<dbReference type="EMBL" id="SSMC01000001">
    <property type="protein sequence ID" value="THD69911.1"/>
    <property type="molecule type" value="Genomic_DNA"/>
</dbReference>
<evidence type="ECO:0000313" key="2">
    <source>
        <dbReference type="EMBL" id="THD69911.1"/>
    </source>
</evidence>
<sequence length="475" mass="54119">MIKTLLYIGLLCAFILPLRSQNKQLLYNFREIPQQVMINPGAQIHQRGYVGVPFLSGISLGFGSSGFNAYDLFADNGVNFNIKVRDVLYSLNRNDIIDMNQQVEILFAGFKGKGENSKDFFSFGIYQEFDLYNYWPEDLAYLAYEGNAGNTGREYELRDLNVQGEIFTTLHFGVNHRFNSDWTAGARFKVYSSMIHWSSNNNEGLFITVPGTQNIYSHNVIADMALNTSGYASLWDRDIDNVSEFFQAIAPNSFFGGNYGVGLDVGFTYTPNSSWTYTGSITDIGMMFHQNDTESYTLKGAYQLEGIQFLFGQATDDDFLNDYWEDLKADLEEQLPLDTISRNFTSFRPVKFNGAVIHNFGNLNYRKTFKCDCDIDDTGYENSVGLQLYAVKRPQHINAALTAFYYRRVFNWLRSKFTYTVDPYSYYNLGLGISTHFANFNVYLLADNLVEFTNLAKANQASVQFGINYILPGSR</sequence>
<name>A0A4S3M688_9FLAO</name>
<organism evidence="2 3">
    <name type="scientific">Robertkochia marina</name>
    <dbReference type="NCBI Taxonomy" id="1227945"/>
    <lineage>
        <taxon>Bacteria</taxon>
        <taxon>Pseudomonadati</taxon>
        <taxon>Bacteroidota</taxon>
        <taxon>Flavobacteriia</taxon>
        <taxon>Flavobacteriales</taxon>
        <taxon>Flavobacteriaceae</taxon>
        <taxon>Robertkochia</taxon>
    </lineage>
</organism>
<dbReference type="Pfam" id="PF18990">
    <property type="entry name" value="DUF5723"/>
    <property type="match status" value="1"/>
</dbReference>
<evidence type="ECO:0000313" key="3">
    <source>
        <dbReference type="Proteomes" id="UP000305939"/>
    </source>
</evidence>
<dbReference type="Proteomes" id="UP000305939">
    <property type="component" value="Unassembled WGS sequence"/>
</dbReference>
<dbReference type="OrthoDB" id="975426at2"/>
<accession>A0A4S3M688</accession>
<dbReference type="InterPro" id="IPR043781">
    <property type="entry name" value="DUF5723"/>
</dbReference>
<reference evidence="2 3" key="1">
    <citation type="submission" date="2019-04" db="EMBL/GenBank/DDBJ databases">
        <title>Draft genome sequence of Robertkochia marina CC-AMO-30D.</title>
        <authorList>
            <person name="Hameed A."/>
            <person name="Lin S.-Y."/>
            <person name="Shahina M."/>
            <person name="Lai W.-A."/>
            <person name="Young C.-C."/>
        </authorList>
    </citation>
    <scope>NUCLEOTIDE SEQUENCE [LARGE SCALE GENOMIC DNA]</scope>
    <source>
        <strain evidence="2 3">CC-AMO-30D</strain>
    </source>
</reference>
<comment type="caution">
    <text evidence="2">The sequence shown here is derived from an EMBL/GenBank/DDBJ whole genome shotgun (WGS) entry which is preliminary data.</text>
</comment>
<gene>
    <name evidence="2" type="ORF">E7Z59_06185</name>
</gene>
<keyword evidence="3" id="KW-1185">Reference proteome</keyword>
<dbReference type="AlphaFoldDB" id="A0A4S3M688"/>
<evidence type="ECO:0000259" key="1">
    <source>
        <dbReference type="Pfam" id="PF18990"/>
    </source>
</evidence>
<feature type="domain" description="DUF5723" evidence="1">
    <location>
        <begin position="40"/>
        <end position="447"/>
    </location>
</feature>